<dbReference type="SUPFAM" id="SSF52467">
    <property type="entry name" value="DHS-like NAD/FAD-binding domain"/>
    <property type="match status" value="1"/>
</dbReference>
<sequence>MISVLFGAGASNGSESQNIKTPPLGKDLFSELDRLGGYFNKLSNELKCVFLENGFESGMLEVPNDSRIINPLQNELAAYLSSFTPTINSAYVELFEKIAEINKINLITLNYDLLIEISLELCNTYGNHRNRLSPPLLKLHGSSNFIPDIPIESIKIKAFDCGGFFESSDIKILKQQEVGAWCTKTKEDFSPVMCMYDKNKKMVICGSYLTRAKKTYRDLIEKSNLIIIIGTKYIPHDKHVWDVILLNRKKRVVIIDPYPDSRFKSLILSKNMKNDVIEKSFKDSVDDIAKIINFESRKRSV</sequence>
<evidence type="ECO:0000313" key="2">
    <source>
        <dbReference type="Proteomes" id="UP000252079"/>
    </source>
</evidence>
<name>A0ABD7N8Q5_9ENTR</name>
<evidence type="ECO:0008006" key="3">
    <source>
        <dbReference type="Google" id="ProtNLM"/>
    </source>
</evidence>
<dbReference type="EMBL" id="UFBM01000049">
    <property type="protein sequence ID" value="SSG05945.1"/>
    <property type="molecule type" value="Genomic_DNA"/>
</dbReference>
<gene>
    <name evidence="1" type="ORF">SAMEA23995918_04696</name>
</gene>
<organism evidence="1 2">
    <name type="scientific">Klebsiella quasipneumoniae</name>
    <dbReference type="NCBI Taxonomy" id="1463165"/>
    <lineage>
        <taxon>Bacteria</taxon>
        <taxon>Pseudomonadati</taxon>
        <taxon>Pseudomonadota</taxon>
        <taxon>Gammaproteobacteria</taxon>
        <taxon>Enterobacterales</taxon>
        <taxon>Enterobacteriaceae</taxon>
        <taxon>Klebsiella/Raoultella group</taxon>
        <taxon>Klebsiella</taxon>
        <taxon>Klebsiella pneumoniae complex</taxon>
    </lineage>
</organism>
<evidence type="ECO:0000313" key="1">
    <source>
        <dbReference type="EMBL" id="SSG05945.1"/>
    </source>
</evidence>
<dbReference type="AlphaFoldDB" id="A0ABD7N8Q5"/>
<dbReference type="Proteomes" id="UP000252079">
    <property type="component" value="Unassembled WGS sequence"/>
</dbReference>
<comment type="caution">
    <text evidence="1">The sequence shown here is derived from an EMBL/GenBank/DDBJ whole genome shotgun (WGS) entry which is preliminary data.</text>
</comment>
<accession>A0ABD7N8Q5</accession>
<protein>
    <recommendedName>
        <fullName evidence="3">SIR2-like domain-containing protein</fullName>
    </recommendedName>
</protein>
<dbReference type="RefSeq" id="WP_114260783.1">
    <property type="nucleotide sequence ID" value="NZ_UFBM01000049.1"/>
</dbReference>
<reference evidence="1 2" key="1">
    <citation type="submission" date="2018-07" db="EMBL/GenBank/DDBJ databases">
        <authorList>
            <consortium name="Pathogen Informatics"/>
        </authorList>
    </citation>
    <scope>NUCLEOTIDE SEQUENCE [LARGE SCALE GENOMIC DNA]</scope>
    <source>
        <strain evidence="1 2">4300STDY6636950</strain>
    </source>
</reference>
<proteinExistence type="predicted"/>
<dbReference type="InterPro" id="IPR029035">
    <property type="entry name" value="DHS-like_NAD/FAD-binding_dom"/>
</dbReference>